<dbReference type="PANTHER" id="PTHR43401:SF2">
    <property type="entry name" value="L-THREONINE 3-DEHYDROGENASE"/>
    <property type="match status" value="1"/>
</dbReference>
<dbReference type="Pfam" id="PF08240">
    <property type="entry name" value="ADH_N"/>
    <property type="match status" value="1"/>
</dbReference>
<keyword evidence="5" id="KW-1185">Reference proteome</keyword>
<evidence type="ECO:0000313" key="5">
    <source>
        <dbReference type="Proteomes" id="UP000469385"/>
    </source>
</evidence>
<evidence type="ECO:0000259" key="2">
    <source>
        <dbReference type="Pfam" id="PF00107"/>
    </source>
</evidence>
<evidence type="ECO:0000259" key="3">
    <source>
        <dbReference type="Pfam" id="PF08240"/>
    </source>
</evidence>
<keyword evidence="1" id="KW-0560">Oxidoreductase</keyword>
<dbReference type="Proteomes" id="UP000469385">
    <property type="component" value="Unassembled WGS sequence"/>
</dbReference>
<name>A0A6N8IY92_9BURK</name>
<accession>A0A6N8IY92</accession>
<dbReference type="GO" id="GO:0016491">
    <property type="term" value="F:oxidoreductase activity"/>
    <property type="evidence" value="ECO:0007669"/>
    <property type="project" value="UniProtKB-KW"/>
</dbReference>
<dbReference type="InterPro" id="IPR013149">
    <property type="entry name" value="ADH-like_C"/>
</dbReference>
<organism evidence="4 5">
    <name type="scientific">Ramlibacter pinisoli</name>
    <dbReference type="NCBI Taxonomy" id="2682844"/>
    <lineage>
        <taxon>Bacteria</taxon>
        <taxon>Pseudomonadati</taxon>
        <taxon>Pseudomonadota</taxon>
        <taxon>Betaproteobacteria</taxon>
        <taxon>Burkholderiales</taxon>
        <taxon>Comamonadaceae</taxon>
        <taxon>Ramlibacter</taxon>
    </lineage>
</organism>
<dbReference type="PANTHER" id="PTHR43401">
    <property type="entry name" value="L-THREONINE 3-DEHYDROGENASE"/>
    <property type="match status" value="1"/>
</dbReference>
<dbReference type="InterPro" id="IPR013154">
    <property type="entry name" value="ADH-like_N"/>
</dbReference>
<comment type="caution">
    <text evidence="4">The sequence shown here is derived from an EMBL/GenBank/DDBJ whole genome shotgun (WGS) entry which is preliminary data.</text>
</comment>
<feature type="domain" description="Alcohol dehydrogenase-like N-terminal" evidence="3">
    <location>
        <begin position="26"/>
        <end position="137"/>
    </location>
</feature>
<reference evidence="4 5" key="1">
    <citation type="submission" date="2019-12" db="EMBL/GenBank/DDBJ databases">
        <authorList>
            <person name="Huq M.A."/>
        </authorList>
    </citation>
    <scope>NUCLEOTIDE SEQUENCE [LARGE SCALE GENOMIC DNA]</scope>
    <source>
        <strain evidence="4 5">MAH-25</strain>
    </source>
</reference>
<sequence>MKAVAKLRPEPGAMALIDVDPPQRRPGEVLVRITAGGICGTDVAIWKWHEAVVGQYAPRFPLIVGHEFAGTVVESDGDRVPPGTVVAVNPQIACGHCRYCGLGRPTLCDDRRLMGGRIDGGWTELVSVPQWNVHPLPAGTDAAVAPLLEPLSVATHAVLERVPVRAGDVVAVIGAGPIGILCAVLALAAGARQVLVTGVAADAGRLRLARELGAVPVDIDAADPLAALRALQADGADIVYETSGVASTLEQAVAMCRRGGSVGLIGLCHGASTLRSTPIVLKELALIGSRGYNETTWRLMMTVLPRVAADVLKLVTHQVEFRDFERALQMVERREGSKIVLRPS</sequence>
<gene>
    <name evidence="4" type="ORF">GON04_16240</name>
</gene>
<evidence type="ECO:0000256" key="1">
    <source>
        <dbReference type="ARBA" id="ARBA00023002"/>
    </source>
</evidence>
<dbReference type="AlphaFoldDB" id="A0A6N8IY92"/>
<dbReference type="InterPro" id="IPR050129">
    <property type="entry name" value="Zn_alcohol_dh"/>
</dbReference>
<proteinExistence type="predicted"/>
<evidence type="ECO:0000313" key="4">
    <source>
        <dbReference type="EMBL" id="MVQ31010.1"/>
    </source>
</evidence>
<dbReference type="InterPro" id="IPR011032">
    <property type="entry name" value="GroES-like_sf"/>
</dbReference>
<dbReference type="InterPro" id="IPR036291">
    <property type="entry name" value="NAD(P)-bd_dom_sf"/>
</dbReference>
<dbReference type="Gene3D" id="3.90.180.10">
    <property type="entry name" value="Medium-chain alcohol dehydrogenases, catalytic domain"/>
    <property type="match status" value="1"/>
</dbReference>
<protein>
    <submittedName>
        <fullName evidence="4">Alcohol dehydrogenase catalytic domain-containing protein</fullName>
    </submittedName>
</protein>
<dbReference type="EMBL" id="WSEL01000009">
    <property type="protein sequence ID" value="MVQ31010.1"/>
    <property type="molecule type" value="Genomic_DNA"/>
</dbReference>
<feature type="domain" description="Alcohol dehydrogenase-like C-terminal" evidence="2">
    <location>
        <begin position="177"/>
        <end position="302"/>
    </location>
</feature>
<dbReference type="Pfam" id="PF00107">
    <property type="entry name" value="ADH_zinc_N"/>
    <property type="match status" value="1"/>
</dbReference>
<dbReference type="SUPFAM" id="SSF50129">
    <property type="entry name" value="GroES-like"/>
    <property type="match status" value="1"/>
</dbReference>
<dbReference type="SUPFAM" id="SSF51735">
    <property type="entry name" value="NAD(P)-binding Rossmann-fold domains"/>
    <property type="match status" value="1"/>
</dbReference>
<dbReference type="Gene3D" id="3.40.50.720">
    <property type="entry name" value="NAD(P)-binding Rossmann-like Domain"/>
    <property type="match status" value="1"/>
</dbReference>